<sequence>MGRRVLVPLLLAAASRGVLAEDGDSHLVTVVLIGVGVGLVVAVGLVVVLRKCCNRRAKAPQFEDFVDPMDVVEAPRPRKDIHPSRFHHLQRETEATSPSESLALDPMHSAYKQPPVNRPPPMAAKPVPAHRAPPAGKRELPPANPQPAPVSFRFNVDPVAQDDINYGLSVSPTTTAPAPIEPIAPRPPPVAVKPPPKPETRPSRSSHASQHVTPPSRSSSSPHASPVKHSVFDAHIELPREQSSVKKPSKFNAPIELPKDAPRAPRSKPHQTPEMRAAKKAALINQLGASRVPTMPQDPPRRAPEPRHRAPEPMHQRPAPQEPPRSVDAPRAPEPMCRPSAPEAGFLPLPAAPAYQPAALGPEPRAALPCAVPRRRGGVLDVCRQRGRHAAAGRRSGLVPRQGRAHPATPSARSQER</sequence>
<keyword evidence="3" id="KW-0732">Signal</keyword>
<evidence type="ECO:0000256" key="3">
    <source>
        <dbReference type="SAM" id="SignalP"/>
    </source>
</evidence>
<dbReference type="GeneID" id="24131727"/>
<dbReference type="Proteomes" id="UP000030745">
    <property type="component" value="Unassembled WGS sequence"/>
</dbReference>
<feature type="compositionally biased region" description="Basic and acidic residues" evidence="1">
    <location>
        <begin position="299"/>
        <end position="315"/>
    </location>
</feature>
<feature type="transmembrane region" description="Helical" evidence="2">
    <location>
        <begin position="30"/>
        <end position="49"/>
    </location>
</feature>
<keyword evidence="2" id="KW-0812">Transmembrane</keyword>
<accession>A0A067CEE7</accession>
<feature type="chain" id="PRO_5001637668" evidence="3">
    <location>
        <begin position="21"/>
        <end position="417"/>
    </location>
</feature>
<gene>
    <name evidence="4" type="ORF">SPRG_09570</name>
</gene>
<keyword evidence="2" id="KW-1133">Transmembrane helix</keyword>
<evidence type="ECO:0000313" key="4">
    <source>
        <dbReference type="EMBL" id="KDO24926.1"/>
    </source>
</evidence>
<feature type="compositionally biased region" description="Pro residues" evidence="1">
    <location>
        <begin position="179"/>
        <end position="195"/>
    </location>
</feature>
<name>A0A067CEE7_SAPPC</name>
<reference evidence="4 5" key="1">
    <citation type="journal article" date="2013" name="PLoS Genet.">
        <title>Distinctive expansion of potential virulence genes in the genome of the oomycete fish pathogen Saprolegnia parasitica.</title>
        <authorList>
            <person name="Jiang R.H."/>
            <person name="de Bruijn I."/>
            <person name="Haas B.J."/>
            <person name="Belmonte R."/>
            <person name="Lobach L."/>
            <person name="Christie J."/>
            <person name="van den Ackerveken G."/>
            <person name="Bottin A."/>
            <person name="Bulone V."/>
            <person name="Diaz-Moreno S.M."/>
            <person name="Dumas B."/>
            <person name="Fan L."/>
            <person name="Gaulin E."/>
            <person name="Govers F."/>
            <person name="Grenville-Briggs L.J."/>
            <person name="Horner N.R."/>
            <person name="Levin J.Z."/>
            <person name="Mammella M."/>
            <person name="Meijer H.J."/>
            <person name="Morris P."/>
            <person name="Nusbaum C."/>
            <person name="Oome S."/>
            <person name="Phillips A.J."/>
            <person name="van Rooyen D."/>
            <person name="Rzeszutek E."/>
            <person name="Saraiva M."/>
            <person name="Secombes C.J."/>
            <person name="Seidl M.F."/>
            <person name="Snel B."/>
            <person name="Stassen J.H."/>
            <person name="Sykes S."/>
            <person name="Tripathy S."/>
            <person name="van den Berg H."/>
            <person name="Vega-Arreguin J.C."/>
            <person name="Wawra S."/>
            <person name="Young S.K."/>
            <person name="Zeng Q."/>
            <person name="Dieguez-Uribeondo J."/>
            <person name="Russ C."/>
            <person name="Tyler B.M."/>
            <person name="van West P."/>
        </authorList>
    </citation>
    <scope>NUCLEOTIDE SEQUENCE [LARGE SCALE GENOMIC DNA]</scope>
    <source>
        <strain evidence="4 5">CBS 223.65</strain>
    </source>
</reference>
<dbReference type="VEuPathDB" id="FungiDB:SPRG_09570"/>
<evidence type="ECO:0000256" key="1">
    <source>
        <dbReference type="SAM" id="MobiDB-lite"/>
    </source>
</evidence>
<keyword evidence="5" id="KW-1185">Reference proteome</keyword>
<feature type="compositionally biased region" description="Low complexity" evidence="1">
    <location>
        <begin position="209"/>
        <end position="229"/>
    </location>
</feature>
<proteinExistence type="predicted"/>
<protein>
    <submittedName>
        <fullName evidence="4">Uncharacterized protein</fullName>
    </submittedName>
</protein>
<dbReference type="RefSeq" id="XP_012204386.1">
    <property type="nucleotide sequence ID" value="XM_012348996.1"/>
</dbReference>
<organism evidence="4 5">
    <name type="scientific">Saprolegnia parasitica (strain CBS 223.65)</name>
    <dbReference type="NCBI Taxonomy" id="695850"/>
    <lineage>
        <taxon>Eukaryota</taxon>
        <taxon>Sar</taxon>
        <taxon>Stramenopiles</taxon>
        <taxon>Oomycota</taxon>
        <taxon>Saprolegniomycetes</taxon>
        <taxon>Saprolegniales</taxon>
        <taxon>Saprolegniaceae</taxon>
        <taxon>Saprolegnia</taxon>
    </lineage>
</organism>
<feature type="region of interest" description="Disordered" evidence="1">
    <location>
        <begin position="165"/>
        <end position="344"/>
    </location>
</feature>
<evidence type="ECO:0000313" key="5">
    <source>
        <dbReference type="Proteomes" id="UP000030745"/>
    </source>
</evidence>
<dbReference type="AlphaFoldDB" id="A0A067CEE7"/>
<dbReference type="OrthoDB" id="6090360at2759"/>
<feature type="region of interest" description="Disordered" evidence="1">
    <location>
        <begin position="387"/>
        <end position="417"/>
    </location>
</feature>
<evidence type="ECO:0000256" key="2">
    <source>
        <dbReference type="SAM" id="Phobius"/>
    </source>
</evidence>
<feature type="compositionally biased region" description="Basic and acidic residues" evidence="1">
    <location>
        <begin position="230"/>
        <end position="244"/>
    </location>
</feature>
<dbReference type="EMBL" id="KK583237">
    <property type="protein sequence ID" value="KDO24926.1"/>
    <property type="molecule type" value="Genomic_DNA"/>
</dbReference>
<dbReference type="OMA" id="YQHPTPK"/>
<keyword evidence="2" id="KW-0472">Membrane</keyword>
<feature type="compositionally biased region" description="Basic and acidic residues" evidence="1">
    <location>
        <begin position="76"/>
        <end position="94"/>
    </location>
</feature>
<dbReference type="STRING" id="695850.A0A067CEE7"/>
<feature type="region of interest" description="Disordered" evidence="1">
    <location>
        <begin position="76"/>
        <end position="153"/>
    </location>
</feature>
<feature type="signal peptide" evidence="3">
    <location>
        <begin position="1"/>
        <end position="20"/>
    </location>
</feature>
<dbReference type="KEGG" id="spar:SPRG_09570"/>